<sequence length="235" mass="26678">MKKIQHVVLPTDALNGLIHGFHHHSRTTEEFCKSLFYIDVTNRSAHDALYSILKRDKTLGIIPMGYDNEKDARGHTSPASLAIVLSNNLLHLDDTKMSRGILNIFGALARTTHTNDTQITVYGEPGVDKILNIVRRVDYRDYTEGSGVSADVVIGDFELQSNITIDNFVSMAIDPKFEDDVRNSPATEYKLGSNFMFMHPDELAKAVRLIRRCSKTCIMHPDLHRYYFENVICKY</sequence>
<evidence type="ECO:0000313" key="1">
    <source>
        <dbReference type="EMBL" id="QZE59490.1"/>
    </source>
</evidence>
<name>A0AAE7XPZ1_9CAUD</name>
<evidence type="ECO:0000313" key="2">
    <source>
        <dbReference type="Proteomes" id="UP000827974"/>
    </source>
</evidence>
<dbReference type="EMBL" id="MZ443786">
    <property type="protein sequence ID" value="QZE59490.1"/>
    <property type="molecule type" value="Genomic_DNA"/>
</dbReference>
<protein>
    <submittedName>
        <fullName evidence="1">Uncharacterized protein</fullName>
    </submittedName>
</protein>
<accession>A0AAE7XPZ1</accession>
<organism evidence="1 2">
    <name type="scientific">Erwinia phage pEa_SNUABM_2</name>
    <dbReference type="NCBI Taxonomy" id="2869547"/>
    <lineage>
        <taxon>Viruses</taxon>
        <taxon>Duplodnaviria</taxon>
        <taxon>Heunggongvirae</taxon>
        <taxon>Uroviricota</taxon>
        <taxon>Caudoviricetes</taxon>
        <taxon>Alexandravirus</taxon>
        <taxon>Alexandravirus SNUABM2</taxon>
    </lineage>
</organism>
<gene>
    <name evidence="1" type="ORF">pEaSNUABM2_00246</name>
</gene>
<keyword evidence="2" id="KW-1185">Reference proteome</keyword>
<dbReference type="Proteomes" id="UP000827974">
    <property type="component" value="Segment"/>
</dbReference>
<reference evidence="1 2" key="1">
    <citation type="submission" date="2021-06" db="EMBL/GenBank/DDBJ databases">
        <title>Complete genome sequence of Erwinia phage pEa_SNUABM_2.</title>
        <authorList>
            <person name="Kim S.G."/>
            <person name="Park S.C."/>
        </authorList>
    </citation>
    <scope>NUCLEOTIDE SEQUENCE [LARGE SCALE GENOMIC DNA]</scope>
</reference>
<proteinExistence type="predicted"/>